<protein>
    <submittedName>
        <fullName evidence="1">Uncharacterized protein</fullName>
    </submittedName>
</protein>
<reference evidence="1 2" key="1">
    <citation type="submission" date="2022-10" db="EMBL/GenBank/DDBJ databases">
        <title>High-quality genome sequences of two octocoral-associated bacteria, Endozoicomonas euniceicola EF212 and Endozoicomonas gorgoniicola PS125.</title>
        <authorList>
            <person name="Chiou Y.-J."/>
            <person name="Chen Y.-H."/>
        </authorList>
    </citation>
    <scope>NUCLEOTIDE SEQUENCE [LARGE SCALE GENOMIC DNA]</scope>
    <source>
        <strain evidence="1 2">PS125</strain>
    </source>
</reference>
<name>A0ABT3MPN5_9GAMM</name>
<accession>A0ABT3MPN5</accession>
<dbReference type="RefSeq" id="WP_262566394.1">
    <property type="nucleotide sequence ID" value="NZ_JAPFCC010000001.1"/>
</dbReference>
<dbReference type="Proteomes" id="UP001209854">
    <property type="component" value="Unassembled WGS sequence"/>
</dbReference>
<organism evidence="1 2">
    <name type="scientific">Endozoicomonas gorgoniicola</name>
    <dbReference type="NCBI Taxonomy" id="1234144"/>
    <lineage>
        <taxon>Bacteria</taxon>
        <taxon>Pseudomonadati</taxon>
        <taxon>Pseudomonadota</taxon>
        <taxon>Gammaproteobacteria</taxon>
        <taxon>Oceanospirillales</taxon>
        <taxon>Endozoicomonadaceae</taxon>
        <taxon>Endozoicomonas</taxon>
    </lineage>
</organism>
<dbReference type="InterPro" id="IPR029083">
    <property type="entry name" value="Imm32"/>
</dbReference>
<evidence type="ECO:0000313" key="1">
    <source>
        <dbReference type="EMBL" id="MCW7551333.1"/>
    </source>
</evidence>
<keyword evidence="2" id="KW-1185">Reference proteome</keyword>
<gene>
    <name evidence="1" type="ORF">NX722_01485</name>
</gene>
<dbReference type="Pfam" id="PF15566">
    <property type="entry name" value="Imm32"/>
    <property type="match status" value="1"/>
</dbReference>
<proteinExistence type="predicted"/>
<comment type="caution">
    <text evidence="1">The sequence shown here is derived from an EMBL/GenBank/DDBJ whole genome shotgun (WGS) entry which is preliminary data.</text>
</comment>
<sequence>MKCFGYTKNDADTLSEFSEVTFQTNSDDLRRLAKFLLQCADEMENTPDWEHEHFDDEKSDADVIVFNENSIS</sequence>
<dbReference type="EMBL" id="JAPFCC010000001">
    <property type="protein sequence ID" value="MCW7551333.1"/>
    <property type="molecule type" value="Genomic_DNA"/>
</dbReference>
<evidence type="ECO:0000313" key="2">
    <source>
        <dbReference type="Proteomes" id="UP001209854"/>
    </source>
</evidence>